<reference evidence="1" key="3">
    <citation type="submission" date="2015-04" db="UniProtKB">
        <authorList>
            <consortium name="EnsemblPlants"/>
        </authorList>
    </citation>
    <scope>IDENTIFICATION</scope>
</reference>
<accession>A0A0D9WRL3</accession>
<protein>
    <submittedName>
        <fullName evidence="1">Uncharacterized protein</fullName>
    </submittedName>
</protein>
<keyword evidence="2" id="KW-1185">Reference proteome</keyword>
<reference evidence="1 2" key="1">
    <citation type="submission" date="2012-08" db="EMBL/GenBank/DDBJ databases">
        <title>Oryza genome evolution.</title>
        <authorList>
            <person name="Wing R.A."/>
        </authorList>
    </citation>
    <scope>NUCLEOTIDE SEQUENCE</scope>
</reference>
<dbReference type="EnsemblPlants" id="LPERR06G16210.1">
    <property type="protein sequence ID" value="LPERR06G16210.1"/>
    <property type="gene ID" value="LPERR06G16210"/>
</dbReference>
<evidence type="ECO:0000313" key="2">
    <source>
        <dbReference type="Proteomes" id="UP000032180"/>
    </source>
</evidence>
<proteinExistence type="predicted"/>
<reference evidence="2" key="2">
    <citation type="submission" date="2013-12" db="EMBL/GenBank/DDBJ databases">
        <authorList>
            <person name="Yu Y."/>
            <person name="Lee S."/>
            <person name="de Baynast K."/>
            <person name="Wissotski M."/>
            <person name="Liu L."/>
            <person name="Talag J."/>
            <person name="Goicoechea J."/>
            <person name="Angelova A."/>
            <person name="Jetty R."/>
            <person name="Kudrna D."/>
            <person name="Golser W."/>
            <person name="Rivera L."/>
            <person name="Zhang J."/>
            <person name="Wing R."/>
        </authorList>
    </citation>
    <scope>NUCLEOTIDE SEQUENCE</scope>
</reference>
<dbReference type="Proteomes" id="UP000032180">
    <property type="component" value="Chromosome 6"/>
</dbReference>
<evidence type="ECO:0000313" key="1">
    <source>
        <dbReference type="EnsemblPlants" id="LPERR06G16210.1"/>
    </source>
</evidence>
<organism evidence="1 2">
    <name type="scientific">Leersia perrieri</name>
    <dbReference type="NCBI Taxonomy" id="77586"/>
    <lineage>
        <taxon>Eukaryota</taxon>
        <taxon>Viridiplantae</taxon>
        <taxon>Streptophyta</taxon>
        <taxon>Embryophyta</taxon>
        <taxon>Tracheophyta</taxon>
        <taxon>Spermatophyta</taxon>
        <taxon>Magnoliopsida</taxon>
        <taxon>Liliopsida</taxon>
        <taxon>Poales</taxon>
        <taxon>Poaceae</taxon>
        <taxon>BOP clade</taxon>
        <taxon>Oryzoideae</taxon>
        <taxon>Oryzeae</taxon>
        <taxon>Oryzinae</taxon>
        <taxon>Leersia</taxon>
    </lineage>
</organism>
<dbReference type="AlphaFoldDB" id="A0A0D9WRL3"/>
<dbReference type="Gramene" id="LPERR06G16210.1">
    <property type="protein sequence ID" value="LPERR06G16210.1"/>
    <property type="gene ID" value="LPERR06G16210"/>
</dbReference>
<sequence>MLSLLLRRKGCMHIGSSARAAPGDVTSLLTANSGVSSLRKDADDFTEKVWPVLGHDVAVTAMASATQGKKKDAPKV</sequence>
<name>A0A0D9WRL3_9ORYZ</name>
<dbReference type="HOGENOM" id="CLU_2658052_0_0_1"/>